<dbReference type="OrthoDB" id="6431883at2759"/>
<keyword evidence="2" id="KW-1185">Reference proteome</keyword>
<dbReference type="EMBL" id="OU898280">
    <property type="protein sequence ID" value="CAG9835427.1"/>
    <property type="molecule type" value="Genomic_DNA"/>
</dbReference>
<evidence type="ECO:0000313" key="2">
    <source>
        <dbReference type="Proteomes" id="UP001153709"/>
    </source>
</evidence>
<dbReference type="PANTHER" id="PTHR45913">
    <property type="entry name" value="EPM2A-INTERACTING PROTEIN 1"/>
    <property type="match status" value="1"/>
</dbReference>
<dbReference type="PANTHER" id="PTHR45913:SF5">
    <property type="entry name" value="GENERAL TRANSCRIPTION FACTOR II-I REPEAT DOMAIN-CONTAINING PROTEIN 2A-LIKE PROTEIN"/>
    <property type="match status" value="1"/>
</dbReference>
<evidence type="ECO:0008006" key="3">
    <source>
        <dbReference type="Google" id="ProtNLM"/>
    </source>
</evidence>
<proteinExistence type="predicted"/>
<protein>
    <recommendedName>
        <fullName evidence="3">DUF4371 domain-containing protein</fullName>
    </recommendedName>
</protein>
<organism evidence="1 2">
    <name type="scientific">Diabrotica balteata</name>
    <name type="common">Banded cucumber beetle</name>
    <dbReference type="NCBI Taxonomy" id="107213"/>
    <lineage>
        <taxon>Eukaryota</taxon>
        <taxon>Metazoa</taxon>
        <taxon>Ecdysozoa</taxon>
        <taxon>Arthropoda</taxon>
        <taxon>Hexapoda</taxon>
        <taxon>Insecta</taxon>
        <taxon>Pterygota</taxon>
        <taxon>Neoptera</taxon>
        <taxon>Endopterygota</taxon>
        <taxon>Coleoptera</taxon>
        <taxon>Polyphaga</taxon>
        <taxon>Cucujiformia</taxon>
        <taxon>Chrysomeloidea</taxon>
        <taxon>Chrysomelidae</taxon>
        <taxon>Galerucinae</taxon>
        <taxon>Diabroticina</taxon>
        <taxon>Diabroticites</taxon>
        <taxon>Diabrotica</taxon>
    </lineage>
</organism>
<evidence type="ECO:0000313" key="1">
    <source>
        <dbReference type="EMBL" id="CAG9835427.1"/>
    </source>
</evidence>
<name>A0A9N9T6U7_DIABA</name>
<reference evidence="1" key="1">
    <citation type="submission" date="2022-01" db="EMBL/GenBank/DDBJ databases">
        <authorList>
            <person name="King R."/>
        </authorList>
    </citation>
    <scope>NUCLEOTIDE SEQUENCE</scope>
</reference>
<dbReference type="AlphaFoldDB" id="A0A9N9T6U7"/>
<gene>
    <name evidence="1" type="ORF">DIABBA_LOCUS8620</name>
</gene>
<dbReference type="Proteomes" id="UP001153709">
    <property type="component" value="Chromosome 5"/>
</dbReference>
<sequence length="93" mass="10545">MIAKRSRPVNDGDFVKECIEIAAKKICPEASKKFEKIQLNRMTMQRRIISLSGNIAEQLIEKSKIIEFFSLALDESTDISSTVQLLIFIRGVT</sequence>
<accession>A0A9N9T6U7</accession>